<accession>A0ABX1CSB7</accession>
<dbReference type="EMBL" id="JAAVJH010000038">
    <property type="protein sequence ID" value="NJR80850.1"/>
    <property type="molecule type" value="Genomic_DNA"/>
</dbReference>
<sequence>MQERITIDIPNFAAMDDDQVAGHILTRVVDGRWSHLTRSLMQKLQASKLDLNSHWASTWQGWECPCCQRANASIARVTADGVLLCKLVWHHDHLGDFAKTLLRPVKELDGSDDERARRQVAHTLVFPLVERFAATLVCEDCNNADADMNSALAPDIDRWFSFSPNEISRFILVRANERHELDVIAARSAWQAAEPVFRDRASFARMFAERVNAGRHDREAHGTGQVDSSTNATMLYRMASERSGPRSGLSDMEAGLWARSRATEAHSVAKRKGQRVVAPSTADFAAVCTANAASRLWLRAGEDWICAICERSKFEVTRRGNSGKFGARIQQLRDFCVEGSPESLAWRRRAHDIPLIFGAHQTYAVCQDCRSIVVEAGKVVPGIGEDALRPADLRALIGQPTPHARHQVDRAELTEAVTASAAWQSAAKDYWAHFNEASDAQASVAIFARQLPMPRAKELALARHEERFDLAAGTARERFEWLVSEGIRLIAIAKQDRQQMGDE</sequence>
<keyword evidence="2" id="KW-1185">Reference proteome</keyword>
<name>A0ABX1CSB7_9SPHN</name>
<organism evidence="1 2">
    <name type="scientific">Sphingomonas corticis</name>
    <dbReference type="NCBI Taxonomy" id="2722791"/>
    <lineage>
        <taxon>Bacteria</taxon>
        <taxon>Pseudomonadati</taxon>
        <taxon>Pseudomonadota</taxon>
        <taxon>Alphaproteobacteria</taxon>
        <taxon>Sphingomonadales</taxon>
        <taxon>Sphingomonadaceae</taxon>
        <taxon>Sphingomonas</taxon>
    </lineage>
</organism>
<dbReference type="Proteomes" id="UP000732399">
    <property type="component" value="Unassembled WGS sequence"/>
</dbReference>
<evidence type="ECO:0000313" key="1">
    <source>
        <dbReference type="EMBL" id="NJR80850.1"/>
    </source>
</evidence>
<reference evidence="1 2" key="1">
    <citation type="submission" date="2020-03" db="EMBL/GenBank/DDBJ databases">
        <authorList>
            <person name="Wang L."/>
            <person name="He N."/>
            <person name="Li Y."/>
            <person name="Fang Y."/>
            <person name="Zhang F."/>
        </authorList>
    </citation>
    <scope>NUCLEOTIDE SEQUENCE [LARGE SCALE GENOMIC DNA]</scope>
    <source>
        <strain evidence="1 2">36D10-4-7</strain>
    </source>
</reference>
<comment type="caution">
    <text evidence="1">The sequence shown here is derived from an EMBL/GenBank/DDBJ whole genome shotgun (WGS) entry which is preliminary data.</text>
</comment>
<gene>
    <name evidence="1" type="ORF">HBH26_19985</name>
</gene>
<proteinExistence type="predicted"/>
<protein>
    <submittedName>
        <fullName evidence="1">Uncharacterized protein</fullName>
    </submittedName>
</protein>
<evidence type="ECO:0000313" key="2">
    <source>
        <dbReference type="Proteomes" id="UP000732399"/>
    </source>
</evidence>
<dbReference type="RefSeq" id="WP_168136332.1">
    <property type="nucleotide sequence ID" value="NZ_JAAVJH010000038.1"/>
</dbReference>